<gene>
    <name evidence="1" type="ORF">RCOM_0745100</name>
</gene>
<protein>
    <submittedName>
        <fullName evidence="1">Uncharacterized protein</fullName>
    </submittedName>
</protein>
<organism evidence="1 2">
    <name type="scientific">Ricinus communis</name>
    <name type="common">Castor bean</name>
    <dbReference type="NCBI Taxonomy" id="3988"/>
    <lineage>
        <taxon>Eukaryota</taxon>
        <taxon>Viridiplantae</taxon>
        <taxon>Streptophyta</taxon>
        <taxon>Embryophyta</taxon>
        <taxon>Tracheophyta</taxon>
        <taxon>Spermatophyta</taxon>
        <taxon>Magnoliopsida</taxon>
        <taxon>eudicotyledons</taxon>
        <taxon>Gunneridae</taxon>
        <taxon>Pentapetalae</taxon>
        <taxon>rosids</taxon>
        <taxon>fabids</taxon>
        <taxon>Malpighiales</taxon>
        <taxon>Euphorbiaceae</taxon>
        <taxon>Acalyphoideae</taxon>
        <taxon>Acalypheae</taxon>
        <taxon>Ricinus</taxon>
    </lineage>
</organism>
<dbReference type="AlphaFoldDB" id="B9SGG0"/>
<sequence length="60" mass="6918">MENLCHLQVEMRRTSTIEIKEVAVIDHRGTSMEPIIQYLSEGIVPKDKKEARKLVAKVVR</sequence>
<proteinExistence type="predicted"/>
<evidence type="ECO:0000313" key="1">
    <source>
        <dbReference type="EMBL" id="EEF37326.1"/>
    </source>
</evidence>
<dbReference type="InParanoid" id="B9SGG0"/>
<name>B9SGG0_RICCO</name>
<evidence type="ECO:0000313" key="2">
    <source>
        <dbReference type="Proteomes" id="UP000008311"/>
    </source>
</evidence>
<accession>B9SGG0</accession>
<reference evidence="2" key="1">
    <citation type="journal article" date="2010" name="Nat. Biotechnol.">
        <title>Draft genome sequence of the oilseed species Ricinus communis.</title>
        <authorList>
            <person name="Chan A.P."/>
            <person name="Crabtree J."/>
            <person name="Zhao Q."/>
            <person name="Lorenzi H."/>
            <person name="Orvis J."/>
            <person name="Puiu D."/>
            <person name="Melake-Berhan A."/>
            <person name="Jones K.M."/>
            <person name="Redman J."/>
            <person name="Chen G."/>
            <person name="Cahoon E.B."/>
            <person name="Gedil M."/>
            <person name="Stanke M."/>
            <person name="Haas B.J."/>
            <person name="Wortman J.R."/>
            <person name="Fraser-Liggett C.M."/>
            <person name="Ravel J."/>
            <person name="Rabinowicz P.D."/>
        </authorList>
    </citation>
    <scope>NUCLEOTIDE SEQUENCE [LARGE SCALE GENOMIC DNA]</scope>
    <source>
        <strain evidence="2">cv. Hale</strain>
    </source>
</reference>
<dbReference type="EMBL" id="EQ973952">
    <property type="protein sequence ID" value="EEF37326.1"/>
    <property type="molecule type" value="Genomic_DNA"/>
</dbReference>
<keyword evidence="2" id="KW-1185">Reference proteome</keyword>
<dbReference type="Proteomes" id="UP000008311">
    <property type="component" value="Unassembled WGS sequence"/>
</dbReference>